<organism evidence="1 2">
    <name type="scientific">Fusarium globosum</name>
    <dbReference type="NCBI Taxonomy" id="78864"/>
    <lineage>
        <taxon>Eukaryota</taxon>
        <taxon>Fungi</taxon>
        <taxon>Dikarya</taxon>
        <taxon>Ascomycota</taxon>
        <taxon>Pezizomycotina</taxon>
        <taxon>Sordariomycetes</taxon>
        <taxon>Hypocreomycetidae</taxon>
        <taxon>Hypocreales</taxon>
        <taxon>Nectriaceae</taxon>
        <taxon>Fusarium</taxon>
        <taxon>Fusarium fujikuroi species complex</taxon>
    </lineage>
</organism>
<protein>
    <submittedName>
        <fullName evidence="1">Uncharacterized protein</fullName>
    </submittedName>
</protein>
<evidence type="ECO:0000313" key="2">
    <source>
        <dbReference type="Proteomes" id="UP000532311"/>
    </source>
</evidence>
<reference evidence="1 2" key="1">
    <citation type="submission" date="2020-05" db="EMBL/GenBank/DDBJ databases">
        <title>Identification and distribution of gene clusters putatively required for synthesis of sphingolipid metabolism inhibitors in phylogenetically diverse species of the filamentous fungus Fusarium.</title>
        <authorList>
            <person name="Kim H.-S."/>
            <person name="Busman M."/>
            <person name="Brown D.W."/>
            <person name="Divon H."/>
            <person name="Uhlig S."/>
            <person name="Proctor R.H."/>
        </authorList>
    </citation>
    <scope>NUCLEOTIDE SEQUENCE [LARGE SCALE GENOMIC DNA]</scope>
    <source>
        <strain evidence="1 2">NRRL 26131</strain>
    </source>
</reference>
<dbReference type="EMBL" id="JAAQPF010000014">
    <property type="protein sequence ID" value="KAF5720922.1"/>
    <property type="molecule type" value="Genomic_DNA"/>
</dbReference>
<sequence length="86" mass="10255">MQPYPYPKQKVNVSRSYERHADPEILLEYIKEGVTEESNYSEFKIQLEVPRESEIVCHNTTHVERFYEETDPTRKAIHRIEGAVQF</sequence>
<dbReference type="AlphaFoldDB" id="A0A8H5YYM7"/>
<proteinExistence type="predicted"/>
<dbReference type="Proteomes" id="UP000532311">
    <property type="component" value="Unassembled WGS sequence"/>
</dbReference>
<keyword evidence="2" id="KW-1185">Reference proteome</keyword>
<comment type="caution">
    <text evidence="1">The sequence shown here is derived from an EMBL/GenBank/DDBJ whole genome shotgun (WGS) entry which is preliminary data.</text>
</comment>
<evidence type="ECO:0000313" key="1">
    <source>
        <dbReference type="EMBL" id="KAF5720922.1"/>
    </source>
</evidence>
<gene>
    <name evidence="1" type="ORF">FGLOB1_430</name>
</gene>
<accession>A0A8H5YYM7</accession>
<name>A0A8H5YYM7_9HYPO</name>